<feature type="transmembrane region" description="Helical" evidence="1">
    <location>
        <begin position="21"/>
        <end position="40"/>
    </location>
</feature>
<proteinExistence type="predicted"/>
<name>A0ABU2YJ34_9FLAO</name>
<gene>
    <name evidence="2" type="ORF">RM697_05995</name>
</gene>
<accession>A0ABU2YJ34</accession>
<dbReference type="EMBL" id="JAVRIA010000002">
    <property type="protein sequence ID" value="MDT0558187.1"/>
    <property type="molecule type" value="Genomic_DNA"/>
</dbReference>
<evidence type="ECO:0000313" key="3">
    <source>
        <dbReference type="Proteomes" id="UP001259492"/>
    </source>
</evidence>
<dbReference type="RefSeq" id="WP_311426955.1">
    <property type="nucleotide sequence ID" value="NZ_JAVRIA010000002.1"/>
</dbReference>
<evidence type="ECO:0000256" key="1">
    <source>
        <dbReference type="SAM" id="Phobius"/>
    </source>
</evidence>
<keyword evidence="3" id="KW-1185">Reference proteome</keyword>
<evidence type="ECO:0000313" key="2">
    <source>
        <dbReference type="EMBL" id="MDT0558187.1"/>
    </source>
</evidence>
<dbReference type="InterPro" id="IPR045749">
    <property type="entry name" value="DUF6090"/>
</dbReference>
<keyword evidence="1" id="KW-0812">Transmembrane</keyword>
<keyword evidence="1" id="KW-0472">Membrane</keyword>
<organism evidence="2 3">
    <name type="scientific">Microcosmobacter mediterraneus</name>
    <dbReference type="NCBI Taxonomy" id="3075607"/>
    <lineage>
        <taxon>Bacteria</taxon>
        <taxon>Pseudomonadati</taxon>
        <taxon>Bacteroidota</taxon>
        <taxon>Flavobacteriia</taxon>
        <taxon>Flavobacteriales</taxon>
        <taxon>Flavobacteriaceae</taxon>
        <taxon>Microcosmobacter</taxon>
    </lineage>
</organism>
<comment type="caution">
    <text evidence="2">The sequence shown here is derived from an EMBL/GenBank/DDBJ whole genome shotgun (WGS) entry which is preliminary data.</text>
</comment>
<keyword evidence="1" id="KW-1133">Transmembrane helix</keyword>
<dbReference type="Proteomes" id="UP001259492">
    <property type="component" value="Unassembled WGS sequence"/>
</dbReference>
<dbReference type="Pfam" id="PF19578">
    <property type="entry name" value="DUF6090"/>
    <property type="match status" value="1"/>
</dbReference>
<protein>
    <submittedName>
        <fullName evidence="2">DUF6090 family protein</fullName>
    </submittedName>
</protein>
<reference evidence="2 3" key="1">
    <citation type="submission" date="2023-09" db="EMBL/GenBank/DDBJ databases">
        <authorList>
            <person name="Rey-Velasco X."/>
        </authorList>
    </citation>
    <scope>NUCLEOTIDE SEQUENCE [LARGE SCALE GENOMIC DNA]</scope>
    <source>
        <strain evidence="2 3">W332</strain>
    </source>
</reference>
<sequence length="266" mass="30895">MIKIFRKIRYNLMETGKTGKYFKYAIGEIILVMIGILLALQVNNWNNNRIDAKREANYIKNIERDLNNQLKAIQTQIDFEAEVADNCKLALKSYNDTNALKIDSTFAVALGSISTRRTFLNPNPAYIELISSGNIELLKNETFKDKLINYYEELERIEKVIDGNNSLYTDQEFIPTALKFGVMDASEDWKNIFRSYRRQYSSPNPLTKENMKRLLGISARVLQNEENELLFINHLASREGYAMVHILLLTEFKIQTQKLLEAIKDY</sequence>